<dbReference type="CDD" id="cd00464">
    <property type="entry name" value="SK"/>
    <property type="match status" value="1"/>
</dbReference>
<comment type="function">
    <text evidence="11">Catalyzes the specific phosphorylation of the 3-hydroxyl group of shikimic acid using ATP as a cosubstrate.</text>
</comment>
<dbReference type="Pfam" id="PF01817">
    <property type="entry name" value="CM_2"/>
    <property type="match status" value="1"/>
</dbReference>
<comment type="caution">
    <text evidence="13">The sequence shown here is derived from an EMBL/GenBank/DDBJ whole genome shotgun (WGS) entry which is preliminary data.</text>
</comment>
<evidence type="ECO:0000256" key="1">
    <source>
        <dbReference type="ARBA" id="ARBA00004842"/>
    </source>
</evidence>
<comment type="cofactor">
    <cofactor evidence="11">
        <name>Mg(2+)</name>
        <dbReference type="ChEBI" id="CHEBI:18420"/>
    </cofactor>
    <text evidence="11">Binds 1 Mg(2+) ion per subunit.</text>
</comment>
<proteinExistence type="inferred from homology"/>
<keyword evidence="11" id="KW-0963">Cytoplasm</keyword>
<keyword evidence="5 11" id="KW-0808">Transferase</keyword>
<dbReference type="SUPFAM" id="SSF48600">
    <property type="entry name" value="Chorismate mutase II"/>
    <property type="match status" value="1"/>
</dbReference>
<dbReference type="GO" id="GO:0019632">
    <property type="term" value="P:shikimate metabolic process"/>
    <property type="evidence" value="ECO:0007669"/>
    <property type="project" value="TreeGrafter"/>
</dbReference>
<evidence type="ECO:0000313" key="13">
    <source>
        <dbReference type="EMBL" id="MEB3429352.1"/>
    </source>
</evidence>
<sequence length="498" mass="57640">MRKLDELRNELDRIDDNIAKLINSRMEIVEEVSRYKLENNTNTSDSKRKLDIIKRLKCNSKEEYKTIIEEIYKEIFRESEKFIENYKNNHFLYGLIGENLGHSWSKEIHSEIASYKYYLKNINKNDLLDFFKERKFKGINVTMPYKIDCIKYLDKIDIDAENIGAVNTIVNEEGVLTGYNTDLYGFEDSLKYFSYSLKNKKVLILGSGGASKMVSEALKRAGVSKFQVISRFSWPSYEDLDNFLDYNVIINTSPVGMYPNNMESLIDLSKFSNLDFVYDLIYNPYKTKLILDAEKIGVKAVSGLYMLVAQAYYASELFLNKKIEKNKISECYKKILLSKRNICLVGMPGSGKSTMGKILAETLNRSLYDIDIMIEEKEGISISEIFEKFGEEYFRKAETEILREISKESGAIIASGGGSILKEVNRDLIRQNSFVIFLDRPLEKLERVGRPLSKEPKSLEKLFSERYLIYKEISDLRVSVVENKEECLKKILEGLKID</sequence>
<comment type="similarity">
    <text evidence="11">Belongs to the shikimate kinase family.</text>
</comment>
<comment type="catalytic activity">
    <reaction evidence="10 11">
        <text>shikimate + ATP = 3-phosphoshikimate + ADP + H(+)</text>
        <dbReference type="Rhea" id="RHEA:13121"/>
        <dbReference type="ChEBI" id="CHEBI:15378"/>
        <dbReference type="ChEBI" id="CHEBI:30616"/>
        <dbReference type="ChEBI" id="CHEBI:36208"/>
        <dbReference type="ChEBI" id="CHEBI:145989"/>
        <dbReference type="ChEBI" id="CHEBI:456216"/>
        <dbReference type="EC" id="2.7.1.71"/>
    </reaction>
</comment>
<comment type="pathway">
    <text evidence="1 11">Metabolic intermediate biosynthesis; chorismate biosynthesis; chorismate from D-erythrose 4-phosphate and phosphoenolpyruvate: step 5/7.</text>
</comment>
<name>A0AAW9MXV2_9FIRM</name>
<dbReference type="InterPro" id="IPR036263">
    <property type="entry name" value="Chorismate_II_sf"/>
</dbReference>
<dbReference type="SMART" id="SM00830">
    <property type="entry name" value="CM_2"/>
    <property type="match status" value="1"/>
</dbReference>
<dbReference type="GO" id="GO:0005524">
    <property type="term" value="F:ATP binding"/>
    <property type="evidence" value="ECO:0007669"/>
    <property type="project" value="UniProtKB-UniRule"/>
</dbReference>
<dbReference type="InterPro" id="IPR036979">
    <property type="entry name" value="CM_dom_sf"/>
</dbReference>
<dbReference type="PANTHER" id="PTHR21089">
    <property type="entry name" value="SHIKIMATE DEHYDROGENASE"/>
    <property type="match status" value="1"/>
</dbReference>
<reference evidence="13 14" key="1">
    <citation type="submission" date="2024-01" db="EMBL/GenBank/DDBJ databases">
        <title>Complete genome sequence of Citroniella saccharovorans strain M6.X9, isolated from human fecal sample.</title>
        <authorList>
            <person name="Cheng G."/>
            <person name="Westerholm M."/>
            <person name="Schnurer A."/>
        </authorList>
    </citation>
    <scope>NUCLEOTIDE SEQUENCE [LARGE SCALE GENOMIC DNA]</scope>
    <source>
        <strain evidence="13 14">DSM 29873</strain>
    </source>
</reference>
<dbReference type="GO" id="GO:0004764">
    <property type="term" value="F:shikimate 3-dehydrogenase (NADP+) activity"/>
    <property type="evidence" value="ECO:0007669"/>
    <property type="project" value="InterPro"/>
</dbReference>
<dbReference type="GO" id="GO:0008652">
    <property type="term" value="P:amino acid biosynthetic process"/>
    <property type="evidence" value="ECO:0007669"/>
    <property type="project" value="UniProtKB-KW"/>
</dbReference>
<accession>A0AAW9MXV2</accession>
<evidence type="ECO:0000256" key="11">
    <source>
        <dbReference type="HAMAP-Rule" id="MF_00109"/>
    </source>
</evidence>
<dbReference type="SUPFAM" id="SSF51735">
    <property type="entry name" value="NAD(P)-binding Rossmann-fold domains"/>
    <property type="match status" value="1"/>
</dbReference>
<keyword evidence="8 11" id="KW-0067">ATP-binding</keyword>
<feature type="binding site" evidence="11">
    <location>
        <position position="353"/>
    </location>
    <ligand>
        <name>Mg(2+)</name>
        <dbReference type="ChEBI" id="CHEBI:18420"/>
    </ligand>
</feature>
<evidence type="ECO:0000256" key="5">
    <source>
        <dbReference type="ARBA" id="ARBA00022679"/>
    </source>
</evidence>
<dbReference type="InterPro" id="IPR022893">
    <property type="entry name" value="Shikimate_DH_fam"/>
</dbReference>
<comment type="subcellular location">
    <subcellularLocation>
        <location evidence="11">Cytoplasm</location>
    </subcellularLocation>
</comment>
<comment type="subunit">
    <text evidence="11">Monomer.</text>
</comment>
<feature type="binding site" evidence="11">
    <location>
        <position position="450"/>
    </location>
    <ligand>
        <name>ATP</name>
        <dbReference type="ChEBI" id="CHEBI:30616"/>
    </ligand>
</feature>
<dbReference type="EC" id="2.7.1.71" evidence="3 11"/>
<gene>
    <name evidence="11" type="primary">aroK</name>
    <name evidence="13" type="ORF">VLK81_04865</name>
</gene>
<dbReference type="RefSeq" id="WP_324619548.1">
    <property type="nucleotide sequence ID" value="NZ_JAYKOT010000003.1"/>
</dbReference>
<evidence type="ECO:0000256" key="7">
    <source>
        <dbReference type="ARBA" id="ARBA00022777"/>
    </source>
</evidence>
<dbReference type="Gene3D" id="3.40.50.10860">
    <property type="entry name" value="Leucine Dehydrogenase, chain A, domain 1"/>
    <property type="match status" value="1"/>
</dbReference>
<keyword evidence="6 11" id="KW-0547">Nucleotide-binding</keyword>
<keyword evidence="11" id="KW-0479">Metal-binding</keyword>
<protein>
    <recommendedName>
        <fullName evidence="3 11">Shikimate kinase</fullName>
        <shortName evidence="11">SK</shortName>
        <ecNumber evidence="3 11">2.7.1.71</ecNumber>
    </recommendedName>
</protein>
<evidence type="ECO:0000256" key="2">
    <source>
        <dbReference type="ARBA" id="ARBA00004871"/>
    </source>
</evidence>
<dbReference type="CDD" id="cd01065">
    <property type="entry name" value="NAD_bind_Shikimate_DH"/>
    <property type="match status" value="1"/>
</dbReference>
<feature type="binding site" evidence="11">
    <location>
        <position position="417"/>
    </location>
    <ligand>
        <name>substrate</name>
    </ligand>
</feature>
<dbReference type="AlphaFoldDB" id="A0AAW9MXV2"/>
<dbReference type="Pfam" id="PF08501">
    <property type="entry name" value="Shikimate_dh_N"/>
    <property type="match status" value="1"/>
</dbReference>
<dbReference type="InterPro" id="IPR036291">
    <property type="entry name" value="NAD(P)-bd_dom_sf"/>
</dbReference>
<dbReference type="SUPFAM" id="SSF53223">
    <property type="entry name" value="Aminoacid dehydrogenase-like, N-terminal domain"/>
    <property type="match status" value="1"/>
</dbReference>
<keyword evidence="14" id="KW-1185">Reference proteome</keyword>
<dbReference type="SUPFAM" id="SSF52540">
    <property type="entry name" value="P-loop containing nucleoside triphosphate hydrolases"/>
    <property type="match status" value="1"/>
</dbReference>
<feature type="binding site" evidence="11">
    <location>
        <position position="371"/>
    </location>
    <ligand>
        <name>substrate</name>
    </ligand>
</feature>
<evidence type="ECO:0000259" key="12">
    <source>
        <dbReference type="PROSITE" id="PS51168"/>
    </source>
</evidence>
<dbReference type="HAMAP" id="MF_00109">
    <property type="entry name" value="Shikimate_kinase"/>
    <property type="match status" value="1"/>
</dbReference>
<dbReference type="GO" id="GO:0009423">
    <property type="term" value="P:chorismate biosynthetic process"/>
    <property type="evidence" value="ECO:0007669"/>
    <property type="project" value="UniProtKB-UniRule"/>
</dbReference>
<dbReference type="InterPro" id="IPR027417">
    <property type="entry name" value="P-loop_NTPase"/>
</dbReference>
<feature type="binding site" evidence="11">
    <location>
        <position position="395"/>
    </location>
    <ligand>
        <name>substrate</name>
    </ligand>
</feature>
<evidence type="ECO:0000256" key="4">
    <source>
        <dbReference type="ARBA" id="ARBA00022605"/>
    </source>
</evidence>
<dbReference type="InterPro" id="IPR023000">
    <property type="entry name" value="Shikimate_kinase_CS"/>
</dbReference>
<dbReference type="InterPro" id="IPR002701">
    <property type="entry name" value="CM_II_prokaryot"/>
</dbReference>
<keyword evidence="7 11" id="KW-0418">Kinase</keyword>
<dbReference type="GO" id="GO:0004765">
    <property type="term" value="F:shikimate kinase activity"/>
    <property type="evidence" value="ECO:0007669"/>
    <property type="project" value="UniProtKB-UniRule"/>
</dbReference>
<evidence type="ECO:0000313" key="14">
    <source>
        <dbReference type="Proteomes" id="UP001357733"/>
    </source>
</evidence>
<organism evidence="13 14">
    <name type="scientific">Citroniella saccharovorans</name>
    <dbReference type="NCBI Taxonomy" id="2053367"/>
    <lineage>
        <taxon>Bacteria</taxon>
        <taxon>Bacillati</taxon>
        <taxon>Bacillota</taxon>
        <taxon>Tissierellia</taxon>
        <taxon>Tissierellales</taxon>
        <taxon>Peptoniphilaceae</taxon>
        <taxon>Citroniella</taxon>
    </lineage>
</organism>
<feature type="binding site" evidence="11">
    <location>
        <position position="466"/>
    </location>
    <ligand>
        <name>substrate</name>
    </ligand>
</feature>
<dbReference type="InterPro" id="IPR013708">
    <property type="entry name" value="Shikimate_DH-bd_N"/>
</dbReference>
<dbReference type="PROSITE" id="PS01128">
    <property type="entry name" value="SHIKIMATE_KINASE"/>
    <property type="match status" value="1"/>
</dbReference>
<comment type="caution">
    <text evidence="11">Lacks conserved residue(s) required for the propagation of feature annotation.</text>
</comment>
<keyword evidence="11" id="KW-0460">Magnesium</keyword>
<evidence type="ECO:0000256" key="3">
    <source>
        <dbReference type="ARBA" id="ARBA00012154"/>
    </source>
</evidence>
<dbReference type="EMBL" id="JAYKOT010000003">
    <property type="protein sequence ID" value="MEB3429352.1"/>
    <property type="molecule type" value="Genomic_DNA"/>
</dbReference>
<evidence type="ECO:0000256" key="10">
    <source>
        <dbReference type="ARBA" id="ARBA00048567"/>
    </source>
</evidence>
<keyword evidence="9 11" id="KW-0057">Aromatic amino acid biosynthesis</keyword>
<keyword evidence="4 11" id="KW-0028">Amino-acid biosynthesis</keyword>
<dbReference type="PRINTS" id="PR01100">
    <property type="entry name" value="SHIKIMTKNASE"/>
</dbReference>
<dbReference type="Gene3D" id="1.20.59.10">
    <property type="entry name" value="Chorismate mutase"/>
    <property type="match status" value="1"/>
</dbReference>
<dbReference type="Gene3D" id="3.40.50.300">
    <property type="entry name" value="P-loop containing nucleotide triphosphate hydrolases"/>
    <property type="match status" value="1"/>
</dbReference>
<comment type="pathway">
    <text evidence="2">Metabolic intermediate biosynthesis; chorismate biosynthesis; chorismate from D-erythrose 4-phosphate and phosphoenolpyruvate: step 4/7.</text>
</comment>
<feature type="binding site" evidence="11">
    <location>
        <begin position="349"/>
        <end position="354"/>
    </location>
    <ligand>
        <name>ATP</name>
        <dbReference type="ChEBI" id="CHEBI:30616"/>
    </ligand>
</feature>
<dbReference type="PROSITE" id="PS51168">
    <property type="entry name" value="CHORISMATE_MUT_2"/>
    <property type="match status" value="1"/>
</dbReference>
<evidence type="ECO:0000256" key="9">
    <source>
        <dbReference type="ARBA" id="ARBA00023141"/>
    </source>
</evidence>
<dbReference type="InterPro" id="IPR046346">
    <property type="entry name" value="Aminoacid_DH-like_N_sf"/>
</dbReference>
<dbReference type="PANTHER" id="PTHR21089:SF1">
    <property type="entry name" value="BIFUNCTIONAL 3-DEHYDROQUINATE DEHYDRATASE_SHIKIMATE DEHYDROGENASE, CHLOROPLASTIC"/>
    <property type="match status" value="1"/>
</dbReference>
<dbReference type="Gene3D" id="3.40.50.720">
    <property type="entry name" value="NAD(P)-binding Rossmann-like Domain"/>
    <property type="match status" value="1"/>
</dbReference>
<dbReference type="GO" id="GO:0000287">
    <property type="term" value="F:magnesium ion binding"/>
    <property type="evidence" value="ECO:0007669"/>
    <property type="project" value="UniProtKB-UniRule"/>
</dbReference>
<evidence type="ECO:0000256" key="8">
    <source>
        <dbReference type="ARBA" id="ARBA00022840"/>
    </source>
</evidence>
<dbReference type="Pfam" id="PF01202">
    <property type="entry name" value="SKI"/>
    <property type="match status" value="1"/>
</dbReference>
<dbReference type="GO" id="GO:0009073">
    <property type="term" value="P:aromatic amino acid family biosynthetic process"/>
    <property type="evidence" value="ECO:0007669"/>
    <property type="project" value="UniProtKB-KW"/>
</dbReference>
<dbReference type="Proteomes" id="UP001357733">
    <property type="component" value="Unassembled WGS sequence"/>
</dbReference>
<dbReference type="GO" id="GO:0050661">
    <property type="term" value="F:NADP binding"/>
    <property type="evidence" value="ECO:0007669"/>
    <property type="project" value="TreeGrafter"/>
</dbReference>
<dbReference type="GO" id="GO:0005829">
    <property type="term" value="C:cytosol"/>
    <property type="evidence" value="ECO:0007669"/>
    <property type="project" value="TreeGrafter"/>
</dbReference>
<evidence type="ECO:0000256" key="6">
    <source>
        <dbReference type="ARBA" id="ARBA00022741"/>
    </source>
</evidence>
<dbReference type="InterPro" id="IPR000623">
    <property type="entry name" value="Shikimate_kinase/TSH1"/>
</dbReference>
<dbReference type="InterPro" id="IPR031322">
    <property type="entry name" value="Shikimate/glucono_kinase"/>
</dbReference>
<dbReference type="GO" id="GO:0004106">
    <property type="term" value="F:chorismate mutase activity"/>
    <property type="evidence" value="ECO:0007669"/>
    <property type="project" value="InterPro"/>
</dbReference>
<feature type="domain" description="Chorismate mutase" evidence="12">
    <location>
        <begin position="1"/>
        <end position="87"/>
    </location>
</feature>